<dbReference type="CDD" id="cd16917">
    <property type="entry name" value="HATPase_UhpB-NarQ-NarX-like"/>
    <property type="match status" value="1"/>
</dbReference>
<dbReference type="PANTHER" id="PTHR24421">
    <property type="entry name" value="NITRATE/NITRITE SENSOR PROTEIN NARX-RELATED"/>
    <property type="match status" value="1"/>
</dbReference>
<keyword evidence="6 13" id="KW-0418">Kinase</keyword>
<dbReference type="GO" id="GO:0046983">
    <property type="term" value="F:protein dimerization activity"/>
    <property type="evidence" value="ECO:0007669"/>
    <property type="project" value="InterPro"/>
</dbReference>
<evidence type="ECO:0000256" key="7">
    <source>
        <dbReference type="ARBA" id="ARBA00022840"/>
    </source>
</evidence>
<evidence type="ECO:0000313" key="14">
    <source>
        <dbReference type="Proteomes" id="UP000308705"/>
    </source>
</evidence>
<evidence type="ECO:0000256" key="5">
    <source>
        <dbReference type="ARBA" id="ARBA00022741"/>
    </source>
</evidence>
<keyword evidence="10" id="KW-0472">Membrane</keyword>
<proteinExistence type="predicted"/>
<evidence type="ECO:0000256" key="1">
    <source>
        <dbReference type="ARBA" id="ARBA00000085"/>
    </source>
</evidence>
<dbReference type="SUPFAM" id="SSF55874">
    <property type="entry name" value="ATPase domain of HSP90 chaperone/DNA topoisomerase II/histidine kinase"/>
    <property type="match status" value="1"/>
</dbReference>
<keyword evidence="10" id="KW-0812">Transmembrane</keyword>
<keyword evidence="3" id="KW-0597">Phosphoprotein</keyword>
<accession>A0A4U3MC36</accession>
<keyword evidence="7" id="KW-0067">ATP-binding</keyword>
<name>A0A4U3MC36_9ACTN</name>
<keyword evidence="10" id="KW-1133">Transmembrane helix</keyword>
<dbReference type="Proteomes" id="UP000308705">
    <property type="component" value="Unassembled WGS sequence"/>
</dbReference>
<dbReference type="GO" id="GO:0000155">
    <property type="term" value="F:phosphorelay sensor kinase activity"/>
    <property type="evidence" value="ECO:0007669"/>
    <property type="project" value="InterPro"/>
</dbReference>
<dbReference type="InterPro" id="IPR036890">
    <property type="entry name" value="HATPase_C_sf"/>
</dbReference>
<evidence type="ECO:0000256" key="10">
    <source>
        <dbReference type="SAM" id="Phobius"/>
    </source>
</evidence>
<dbReference type="AlphaFoldDB" id="A0A4U3MC36"/>
<feature type="transmembrane region" description="Helical" evidence="10">
    <location>
        <begin position="78"/>
        <end position="97"/>
    </location>
</feature>
<protein>
    <recommendedName>
        <fullName evidence="2">histidine kinase</fullName>
        <ecNumber evidence="2">2.7.13.3</ecNumber>
    </recommendedName>
</protein>
<organism evidence="13 14">
    <name type="scientific">Herbidospora galbida</name>
    <dbReference type="NCBI Taxonomy" id="2575442"/>
    <lineage>
        <taxon>Bacteria</taxon>
        <taxon>Bacillati</taxon>
        <taxon>Actinomycetota</taxon>
        <taxon>Actinomycetes</taxon>
        <taxon>Streptosporangiales</taxon>
        <taxon>Streptosporangiaceae</taxon>
        <taxon>Herbidospora</taxon>
    </lineage>
</organism>
<dbReference type="Pfam" id="PF23539">
    <property type="entry name" value="DUF7134"/>
    <property type="match status" value="1"/>
</dbReference>
<evidence type="ECO:0000256" key="2">
    <source>
        <dbReference type="ARBA" id="ARBA00012438"/>
    </source>
</evidence>
<evidence type="ECO:0000256" key="4">
    <source>
        <dbReference type="ARBA" id="ARBA00022679"/>
    </source>
</evidence>
<feature type="transmembrane region" description="Helical" evidence="10">
    <location>
        <begin position="104"/>
        <end position="124"/>
    </location>
</feature>
<evidence type="ECO:0000256" key="8">
    <source>
        <dbReference type="ARBA" id="ARBA00023012"/>
    </source>
</evidence>
<dbReference type="InterPro" id="IPR055558">
    <property type="entry name" value="DUF7134"/>
</dbReference>
<evidence type="ECO:0000259" key="12">
    <source>
        <dbReference type="Pfam" id="PF23539"/>
    </source>
</evidence>
<dbReference type="GO" id="GO:0005524">
    <property type="term" value="F:ATP binding"/>
    <property type="evidence" value="ECO:0007669"/>
    <property type="project" value="UniProtKB-KW"/>
</dbReference>
<dbReference type="Gene3D" id="3.30.565.10">
    <property type="entry name" value="Histidine kinase-like ATPase, C-terminal domain"/>
    <property type="match status" value="1"/>
</dbReference>
<evidence type="ECO:0000256" key="3">
    <source>
        <dbReference type="ARBA" id="ARBA00022553"/>
    </source>
</evidence>
<dbReference type="Gene3D" id="1.20.5.1930">
    <property type="match status" value="1"/>
</dbReference>
<dbReference type="Pfam" id="PF07730">
    <property type="entry name" value="HisKA_3"/>
    <property type="match status" value="1"/>
</dbReference>
<gene>
    <name evidence="13" type="ORF">FDA94_23825</name>
</gene>
<reference evidence="13 14" key="1">
    <citation type="submission" date="2019-04" db="EMBL/GenBank/DDBJ databases">
        <title>Herbidospora sp. NEAU-GS14.nov., a novel actinomycete isolated from soil.</title>
        <authorList>
            <person name="Han L."/>
        </authorList>
    </citation>
    <scope>NUCLEOTIDE SEQUENCE [LARGE SCALE GENOMIC DNA]</scope>
    <source>
        <strain evidence="13 14">NEAU-GS14</strain>
    </source>
</reference>
<dbReference type="PANTHER" id="PTHR24421:SF10">
    <property type="entry name" value="NITRATE_NITRITE SENSOR PROTEIN NARQ"/>
    <property type="match status" value="1"/>
</dbReference>
<feature type="domain" description="DUF7134" evidence="12">
    <location>
        <begin position="6"/>
        <end position="153"/>
    </location>
</feature>
<evidence type="ECO:0000256" key="9">
    <source>
        <dbReference type="SAM" id="Coils"/>
    </source>
</evidence>
<comment type="catalytic activity">
    <reaction evidence="1">
        <text>ATP + protein L-histidine = ADP + protein N-phospho-L-histidine.</text>
        <dbReference type="EC" id="2.7.13.3"/>
    </reaction>
</comment>
<feature type="transmembrane region" description="Helical" evidence="10">
    <location>
        <begin position="12"/>
        <end position="29"/>
    </location>
</feature>
<evidence type="ECO:0000256" key="6">
    <source>
        <dbReference type="ARBA" id="ARBA00022777"/>
    </source>
</evidence>
<feature type="coiled-coil region" evidence="9">
    <location>
        <begin position="156"/>
        <end position="183"/>
    </location>
</feature>
<sequence length="371" mass="39025">MTDVVPWKNDTVLALLVLTLGVAGTYGRLSSSGLVERPIDPLGLTLILVSSAALVWRRTAPLAAGWTAVACAVVYYGFQYPGVFAAAPALIVVYTAASVGRRRLAAALVVALAAGIGVVVGLSATDPEPGGLSLLSGWLVAVFVLGEVTRGRRAYLDEVEHRAAEAERTKEEAALRRAGEERLWIAQELHDALTHTISVISVQTSVALEMLDRDPAQTRASLLAIKESGHDAMRELRSTLGVLRQPGSPSSGLAQLPRLVERAEAVGLSVESTVTGEPVDLRPEADRAAYRIAQEAFTNVLRHAGPATITLTVSHETSRVVLTIADDGTPGDTEPGMGLIGMRERAVAVGGSLEAGPRASGGFLVRAELPR</sequence>
<keyword evidence="9" id="KW-0175">Coiled coil</keyword>
<comment type="caution">
    <text evidence="13">The sequence shown here is derived from an EMBL/GenBank/DDBJ whole genome shotgun (WGS) entry which is preliminary data.</text>
</comment>
<dbReference type="EMBL" id="SZQA01000024">
    <property type="protein sequence ID" value="TKK85929.1"/>
    <property type="molecule type" value="Genomic_DNA"/>
</dbReference>
<dbReference type="InterPro" id="IPR011712">
    <property type="entry name" value="Sig_transdc_His_kin_sub3_dim/P"/>
</dbReference>
<evidence type="ECO:0000259" key="11">
    <source>
        <dbReference type="Pfam" id="PF07730"/>
    </source>
</evidence>
<keyword evidence="8" id="KW-0902">Two-component regulatory system</keyword>
<dbReference type="InterPro" id="IPR050482">
    <property type="entry name" value="Sensor_HK_TwoCompSys"/>
</dbReference>
<evidence type="ECO:0000313" key="13">
    <source>
        <dbReference type="EMBL" id="TKK85929.1"/>
    </source>
</evidence>
<feature type="transmembrane region" description="Helical" evidence="10">
    <location>
        <begin position="130"/>
        <end position="148"/>
    </location>
</feature>
<dbReference type="OrthoDB" id="227596at2"/>
<keyword evidence="5" id="KW-0547">Nucleotide-binding</keyword>
<feature type="domain" description="Signal transduction histidine kinase subgroup 3 dimerisation and phosphoacceptor" evidence="11">
    <location>
        <begin position="181"/>
        <end position="246"/>
    </location>
</feature>
<keyword evidence="14" id="KW-1185">Reference proteome</keyword>
<dbReference type="GO" id="GO:0016020">
    <property type="term" value="C:membrane"/>
    <property type="evidence" value="ECO:0007669"/>
    <property type="project" value="InterPro"/>
</dbReference>
<dbReference type="EC" id="2.7.13.3" evidence="2"/>
<keyword evidence="4" id="KW-0808">Transferase</keyword>